<proteinExistence type="predicted"/>
<dbReference type="InterPro" id="IPR026881">
    <property type="entry name" value="WYL_dom"/>
</dbReference>
<protein>
    <recommendedName>
        <fullName evidence="5">WYL domain-containing protein</fullName>
    </recommendedName>
</protein>
<dbReference type="PANTHER" id="PTHR34580:SF1">
    <property type="entry name" value="PROTEIN PAFC"/>
    <property type="match status" value="1"/>
</dbReference>
<evidence type="ECO:0000259" key="1">
    <source>
        <dbReference type="Pfam" id="PF13280"/>
    </source>
</evidence>
<organism evidence="3 4">
    <name type="scientific">Anaeromyxobacter paludicola</name>
    <dbReference type="NCBI Taxonomy" id="2918171"/>
    <lineage>
        <taxon>Bacteria</taxon>
        <taxon>Pseudomonadati</taxon>
        <taxon>Myxococcota</taxon>
        <taxon>Myxococcia</taxon>
        <taxon>Myxococcales</taxon>
        <taxon>Cystobacterineae</taxon>
        <taxon>Anaeromyxobacteraceae</taxon>
        <taxon>Anaeromyxobacter</taxon>
    </lineage>
</organism>
<evidence type="ECO:0000313" key="3">
    <source>
        <dbReference type="EMBL" id="BDG08607.1"/>
    </source>
</evidence>
<dbReference type="RefSeq" id="WP_248345785.1">
    <property type="nucleotide sequence ID" value="NZ_AP025592.1"/>
</dbReference>
<accession>A0ABM7X9T6</accession>
<evidence type="ECO:0008006" key="5">
    <source>
        <dbReference type="Google" id="ProtNLM"/>
    </source>
</evidence>
<dbReference type="Pfam" id="PF25583">
    <property type="entry name" value="WCX"/>
    <property type="match status" value="1"/>
</dbReference>
<dbReference type="Pfam" id="PF13280">
    <property type="entry name" value="WYL"/>
    <property type="match status" value="1"/>
</dbReference>
<dbReference type="InterPro" id="IPR051534">
    <property type="entry name" value="CBASS_pafABC_assoc_protein"/>
</dbReference>
<dbReference type="PROSITE" id="PS52050">
    <property type="entry name" value="WYL"/>
    <property type="match status" value="1"/>
</dbReference>
<keyword evidence="4" id="KW-1185">Reference proteome</keyword>
<dbReference type="InterPro" id="IPR057727">
    <property type="entry name" value="WCX_dom"/>
</dbReference>
<dbReference type="EMBL" id="AP025592">
    <property type="protein sequence ID" value="BDG08607.1"/>
    <property type="molecule type" value="Genomic_DNA"/>
</dbReference>
<feature type="domain" description="WCX" evidence="2">
    <location>
        <begin position="115"/>
        <end position="180"/>
    </location>
</feature>
<name>A0ABM7X9T6_9BACT</name>
<feature type="domain" description="WYL" evidence="1">
    <location>
        <begin position="19"/>
        <end position="85"/>
    </location>
</feature>
<reference evidence="4" key="1">
    <citation type="journal article" date="2022" name="Int. J. Syst. Evol. Microbiol.">
        <title>Anaeromyxobacter oryzae sp. nov., Anaeromyxobacter diazotrophicus sp. nov. and Anaeromyxobacter paludicola sp. nov., isolated from paddy soils.</title>
        <authorList>
            <person name="Itoh H."/>
            <person name="Xu Z."/>
            <person name="Mise K."/>
            <person name="Masuda Y."/>
            <person name="Ushijima N."/>
            <person name="Hayakawa C."/>
            <person name="Shiratori Y."/>
            <person name="Senoo K."/>
        </authorList>
    </citation>
    <scope>NUCLEOTIDE SEQUENCE [LARGE SCALE GENOMIC DNA]</scope>
    <source>
        <strain evidence="4">Red630</strain>
    </source>
</reference>
<sequence>MRTSRTRYPPDGWAEQASLQPLARACLSGRLARIRYRAADGEVTEREVAVLGLGWRHDGWLFAAFCQLRGSFRLFRADRVLSATVTRRPAPATPGHFDARAFASAELVEPPNAPTRRVAIRLTLPIAQVAGALLPTALAEQLADGGQLCHLRTTSLEGIAGLVLSLGRFAQATSPPELRSIVEGFSAALARQREREVPEA</sequence>
<gene>
    <name evidence="3" type="ORF">AMPC_17200</name>
</gene>
<evidence type="ECO:0000313" key="4">
    <source>
        <dbReference type="Proteomes" id="UP001162734"/>
    </source>
</evidence>
<dbReference type="PANTHER" id="PTHR34580">
    <property type="match status" value="1"/>
</dbReference>
<dbReference type="Proteomes" id="UP001162734">
    <property type="component" value="Chromosome"/>
</dbReference>
<evidence type="ECO:0000259" key="2">
    <source>
        <dbReference type="Pfam" id="PF25583"/>
    </source>
</evidence>